<dbReference type="PROSITE" id="PS51257">
    <property type="entry name" value="PROKAR_LIPOPROTEIN"/>
    <property type="match status" value="1"/>
</dbReference>
<feature type="chain" id="PRO_5012845570" evidence="1">
    <location>
        <begin position="28"/>
        <end position="227"/>
    </location>
</feature>
<accession>A0A1W2A7G6</accession>
<dbReference type="EMBL" id="FWYD01000002">
    <property type="protein sequence ID" value="SMC56523.1"/>
    <property type="molecule type" value="Genomic_DNA"/>
</dbReference>
<reference evidence="2 3" key="1">
    <citation type="submission" date="2017-04" db="EMBL/GenBank/DDBJ databases">
        <authorList>
            <person name="Afonso C.L."/>
            <person name="Miller P.J."/>
            <person name="Scott M.A."/>
            <person name="Spackman E."/>
            <person name="Goraichik I."/>
            <person name="Dimitrov K.M."/>
            <person name="Suarez D.L."/>
            <person name="Swayne D.E."/>
        </authorList>
    </citation>
    <scope>NUCLEOTIDE SEQUENCE [LARGE SCALE GENOMIC DNA]</scope>
    <source>
        <strain evidence="2 3">CGMCC 1.12644</strain>
    </source>
</reference>
<dbReference type="SUPFAM" id="SSF159270">
    <property type="entry name" value="YmcC-like"/>
    <property type="match status" value="1"/>
</dbReference>
<dbReference type="AlphaFoldDB" id="A0A1W2A7G6"/>
<dbReference type="InterPro" id="IPR023373">
    <property type="entry name" value="YmcC_sf"/>
</dbReference>
<dbReference type="Pfam" id="PF11102">
    <property type="entry name" value="YjbF"/>
    <property type="match status" value="1"/>
</dbReference>
<dbReference type="InterPro" id="IPR021308">
    <property type="entry name" value="GfcB"/>
</dbReference>
<name>A0A1W2A7G6_9RHOB</name>
<keyword evidence="2" id="KW-0449">Lipoprotein</keyword>
<dbReference type="Gene3D" id="2.40.360.10">
    <property type="entry name" value="YmcC-like"/>
    <property type="match status" value="1"/>
</dbReference>
<organism evidence="2 3">
    <name type="scientific">Primorskyibacter flagellatus</name>
    <dbReference type="NCBI Taxonomy" id="1387277"/>
    <lineage>
        <taxon>Bacteria</taxon>
        <taxon>Pseudomonadati</taxon>
        <taxon>Pseudomonadota</taxon>
        <taxon>Alphaproteobacteria</taxon>
        <taxon>Rhodobacterales</taxon>
        <taxon>Roseobacteraceae</taxon>
        <taxon>Primorskyibacter</taxon>
    </lineage>
</organism>
<evidence type="ECO:0000256" key="1">
    <source>
        <dbReference type="SAM" id="SignalP"/>
    </source>
</evidence>
<dbReference type="STRING" id="1387277.SAMN06295998_102504"/>
<protein>
    <submittedName>
        <fullName evidence="2">Group 4 capsule polysaccharide lipoprotein gfcB, YjbF</fullName>
    </submittedName>
</protein>
<gene>
    <name evidence="2" type="ORF">SAMN06295998_102504</name>
</gene>
<keyword evidence="3" id="KW-1185">Reference proteome</keyword>
<dbReference type="OrthoDB" id="6237231at2"/>
<keyword evidence="1" id="KW-0732">Signal</keyword>
<proteinExistence type="predicted"/>
<dbReference type="Proteomes" id="UP000192330">
    <property type="component" value="Unassembled WGS sequence"/>
</dbReference>
<evidence type="ECO:0000313" key="3">
    <source>
        <dbReference type="Proteomes" id="UP000192330"/>
    </source>
</evidence>
<feature type="signal peptide" evidence="1">
    <location>
        <begin position="1"/>
        <end position="27"/>
    </location>
</feature>
<evidence type="ECO:0000313" key="2">
    <source>
        <dbReference type="EMBL" id="SMC56523.1"/>
    </source>
</evidence>
<sequence>MIIPRISRVLLALAALIGLASCGNDTAQEQRTEVFKQLVNGTVARSRKTEPPQVTVAQINQALATKAGPLALVTVESRKASALVIQIAQNGHYRTYATEQRQTLTFRGGMITSTRGLGGDLMSSEENALLSLVSRKSGGSAPYTMRFLTGEDVTATSQYTCAVSRDGTAPVKLGAINTVAQKMTAQCIGPDGSFSNTYLVDGAGDIVSTRQWLGTFTGYVAAQQLRK</sequence>
<dbReference type="RefSeq" id="WP_084351038.1">
    <property type="nucleotide sequence ID" value="NZ_FWYD01000002.1"/>
</dbReference>